<dbReference type="PANTHER" id="PTHR42951">
    <property type="entry name" value="METALLO-BETA-LACTAMASE DOMAIN-CONTAINING"/>
    <property type="match status" value="1"/>
</dbReference>
<evidence type="ECO:0000313" key="4">
    <source>
        <dbReference type="EMBL" id="ANK12632.1"/>
    </source>
</evidence>
<dbReference type="GO" id="GO:0016787">
    <property type="term" value="F:hydrolase activity"/>
    <property type="evidence" value="ECO:0007669"/>
    <property type="project" value="UniProtKB-KW"/>
</dbReference>
<comment type="similarity">
    <text evidence="1">Belongs to the metallo-beta-lactamase superfamily. Class-B beta-lactamase family.</text>
</comment>
<dbReference type="Proteomes" id="UP000078263">
    <property type="component" value="Chromosome"/>
</dbReference>
<dbReference type="PANTHER" id="PTHR42951:SF4">
    <property type="entry name" value="ACYL-COENZYME A THIOESTERASE MBLAC2"/>
    <property type="match status" value="1"/>
</dbReference>
<keyword evidence="2" id="KW-0732">Signal</keyword>
<accession>A0A192D3Z6</accession>
<gene>
    <name evidence="4" type="ORF">A9D12_06360</name>
</gene>
<dbReference type="InterPro" id="IPR036866">
    <property type="entry name" value="RibonucZ/Hydroxyglut_hydro"/>
</dbReference>
<keyword evidence="4" id="KW-0378">Hydrolase</keyword>
<protein>
    <submittedName>
        <fullName evidence="4">Hydrolase</fullName>
    </submittedName>
</protein>
<evidence type="ECO:0000256" key="2">
    <source>
        <dbReference type="SAM" id="SignalP"/>
    </source>
</evidence>
<dbReference type="NCBIfam" id="TIGR04558">
    <property type="entry name" value="SoxH_rel_PQQ_1"/>
    <property type="match status" value="1"/>
</dbReference>
<dbReference type="CDD" id="cd16282">
    <property type="entry name" value="metallo-hydrolase-like_MBL-fold"/>
    <property type="match status" value="1"/>
</dbReference>
<dbReference type="STRING" id="1112.A9D12_06360"/>
<sequence length="313" mass="32659">MITRRGVLAGALAVPVMARAQGFAGTYAPEATAIGDGIWMVPGADEALEFRNGGAIANSVIMASDAGAIVVDSGPSLGFGTALAMLAQRLTGRAAARVYITHLHPDHSFGNGAFAGAEIHALPGTRADLERDGAGFSDAMYRMLHGWMAGTEVILPQAAAAEGAVSFGGRRLSLMALSGHSAGDLAILDEASGTLIAGDLVFHNRAPATPHADLASWYAALDRLAATPHRQCVPGHGPLDRGGIAISQTRDWLRWLDEALREAVAGGLDMAEAANLPIPARFAGIAQARYELTRSVSHFYPRLEAQLLPRIDG</sequence>
<dbReference type="InterPro" id="IPR030811">
    <property type="entry name" value="SoxH-rel_PQQ_1"/>
</dbReference>
<dbReference type="InterPro" id="IPR050855">
    <property type="entry name" value="NDM-1-like"/>
</dbReference>
<dbReference type="GO" id="GO:0017001">
    <property type="term" value="P:antibiotic catabolic process"/>
    <property type="evidence" value="ECO:0007669"/>
    <property type="project" value="UniProtKB-ARBA"/>
</dbReference>
<evidence type="ECO:0000256" key="1">
    <source>
        <dbReference type="ARBA" id="ARBA00005250"/>
    </source>
</evidence>
<dbReference type="KEGG" id="pns:A9D12_06360"/>
<dbReference type="SUPFAM" id="SSF56281">
    <property type="entry name" value="Metallo-hydrolase/oxidoreductase"/>
    <property type="match status" value="1"/>
</dbReference>
<dbReference type="Gene3D" id="3.60.15.10">
    <property type="entry name" value="Ribonuclease Z/Hydroxyacylglutathione hydrolase-like"/>
    <property type="match status" value="1"/>
</dbReference>
<dbReference type="OrthoDB" id="7203514at2"/>
<feature type="chain" id="PRO_5008251747" evidence="2">
    <location>
        <begin position="21"/>
        <end position="313"/>
    </location>
</feature>
<feature type="signal peptide" evidence="2">
    <location>
        <begin position="1"/>
        <end position="20"/>
    </location>
</feature>
<feature type="domain" description="Metallo-beta-lactamase" evidence="3">
    <location>
        <begin position="56"/>
        <end position="236"/>
    </location>
</feature>
<reference evidence="4 5" key="1">
    <citation type="submission" date="2016-05" db="EMBL/GenBank/DDBJ databases">
        <title>Compelete Genome Sequence of Bacteriochlorophyll-Synthesizing Bacterium Porphyrobacter neustonensis DSM 9434.</title>
        <authorList>
            <person name="Shi X.-L."/>
            <person name="Wu Y.-H."/>
            <person name="Cheng H."/>
            <person name="Xu L."/>
            <person name="Zhang X.-Q."/>
            <person name="Wang C.-S."/>
            <person name="Xu X.-W."/>
        </authorList>
    </citation>
    <scope>NUCLEOTIDE SEQUENCE [LARGE SCALE GENOMIC DNA]</scope>
    <source>
        <strain evidence="4 5">DSM 9434</strain>
    </source>
</reference>
<dbReference type="EMBL" id="CP016033">
    <property type="protein sequence ID" value="ANK12632.1"/>
    <property type="molecule type" value="Genomic_DNA"/>
</dbReference>
<dbReference type="AlphaFoldDB" id="A0A192D3Z6"/>
<name>A0A192D3Z6_9SPHN</name>
<dbReference type="Pfam" id="PF00753">
    <property type="entry name" value="Lactamase_B"/>
    <property type="match status" value="1"/>
</dbReference>
<evidence type="ECO:0000259" key="3">
    <source>
        <dbReference type="SMART" id="SM00849"/>
    </source>
</evidence>
<dbReference type="RefSeq" id="WP_068350542.1">
    <property type="nucleotide sequence ID" value="NZ_CP016033.1"/>
</dbReference>
<dbReference type="InterPro" id="IPR001279">
    <property type="entry name" value="Metallo-B-lactamas"/>
</dbReference>
<proteinExistence type="inferred from homology"/>
<keyword evidence="5" id="KW-1185">Reference proteome</keyword>
<dbReference type="SMART" id="SM00849">
    <property type="entry name" value="Lactamase_B"/>
    <property type="match status" value="1"/>
</dbReference>
<organism evidence="4 5">
    <name type="scientific">Erythrobacter neustonensis</name>
    <dbReference type="NCBI Taxonomy" id="1112"/>
    <lineage>
        <taxon>Bacteria</taxon>
        <taxon>Pseudomonadati</taxon>
        <taxon>Pseudomonadota</taxon>
        <taxon>Alphaproteobacteria</taxon>
        <taxon>Sphingomonadales</taxon>
        <taxon>Erythrobacteraceae</taxon>
        <taxon>Erythrobacter/Porphyrobacter group</taxon>
        <taxon>Erythrobacter</taxon>
    </lineage>
</organism>
<evidence type="ECO:0000313" key="5">
    <source>
        <dbReference type="Proteomes" id="UP000078263"/>
    </source>
</evidence>